<dbReference type="GO" id="GO:0005886">
    <property type="term" value="C:plasma membrane"/>
    <property type="evidence" value="ECO:0007669"/>
    <property type="project" value="UniProtKB-SubCell"/>
</dbReference>
<feature type="domain" description="X8" evidence="11">
    <location>
        <begin position="152"/>
        <end position="236"/>
    </location>
</feature>
<keyword evidence="4 10" id="KW-0732">Signal</keyword>
<feature type="compositionally biased region" description="Polar residues" evidence="9">
    <location>
        <begin position="258"/>
        <end position="274"/>
    </location>
</feature>
<keyword evidence="7" id="KW-0325">Glycoprotein</keyword>
<keyword evidence="5" id="KW-0472">Membrane</keyword>
<feature type="region of interest" description="Disordered" evidence="9">
    <location>
        <begin position="235"/>
        <end position="295"/>
    </location>
</feature>
<evidence type="ECO:0000313" key="13">
    <source>
        <dbReference type="Proteomes" id="UP001206925"/>
    </source>
</evidence>
<proteinExistence type="predicted"/>
<evidence type="ECO:0000256" key="7">
    <source>
        <dbReference type="ARBA" id="ARBA00023180"/>
    </source>
</evidence>
<dbReference type="InterPro" id="IPR044788">
    <property type="entry name" value="X8_dom_prot"/>
</dbReference>
<evidence type="ECO:0000256" key="5">
    <source>
        <dbReference type="ARBA" id="ARBA00023136"/>
    </source>
</evidence>
<name>A0AAD5GF32_AMBAR</name>
<comment type="caution">
    <text evidence="12">The sequence shown here is derived from an EMBL/GenBank/DDBJ whole genome shotgun (WGS) entry which is preliminary data.</text>
</comment>
<organism evidence="12 13">
    <name type="scientific">Ambrosia artemisiifolia</name>
    <name type="common">Common ragweed</name>
    <dbReference type="NCBI Taxonomy" id="4212"/>
    <lineage>
        <taxon>Eukaryota</taxon>
        <taxon>Viridiplantae</taxon>
        <taxon>Streptophyta</taxon>
        <taxon>Embryophyta</taxon>
        <taxon>Tracheophyta</taxon>
        <taxon>Spermatophyta</taxon>
        <taxon>Magnoliopsida</taxon>
        <taxon>eudicotyledons</taxon>
        <taxon>Gunneridae</taxon>
        <taxon>Pentapetalae</taxon>
        <taxon>asterids</taxon>
        <taxon>campanulids</taxon>
        <taxon>Asterales</taxon>
        <taxon>Asteraceae</taxon>
        <taxon>Asteroideae</taxon>
        <taxon>Heliantheae alliance</taxon>
        <taxon>Heliantheae</taxon>
        <taxon>Ambrosia</taxon>
    </lineage>
</organism>
<keyword evidence="6" id="KW-1015">Disulfide bond</keyword>
<keyword evidence="3" id="KW-0336">GPI-anchor</keyword>
<evidence type="ECO:0000256" key="9">
    <source>
        <dbReference type="SAM" id="MobiDB-lite"/>
    </source>
</evidence>
<sequence>MAKETSFKHMLLLLVQFLVMFLCKTVTSSDIPHPHTKDFKVVWDKEPLFPSIRRALVEYIQTEFDSIDPPTTSLPSAPITNPVTTPAVNTAPGIITVPGTNPATNPINPPAINPITPPATNPVNPPVPITNPVTTPSINPPTASGGNGRGQTWCIAKNGASQMALQSALDYACGIGGADCATIQQGSSCYEPATLQNHASYAFNSYYQKNPVPTSCDFGGAAAITTTNPSTGSCVYPSSSSSSSSPSTPTPAITQTPVNPTSLPTAPATSFPTAGSTFPGTQPPPTGFSFGNPDSTGLGTFGASPPLMNSASVVSNDPLGSVVVVAFIVMFGLFGC</sequence>
<dbReference type="InterPro" id="IPR012946">
    <property type="entry name" value="X8"/>
</dbReference>
<dbReference type="FunFam" id="1.20.58.1040:FF:000001">
    <property type="entry name" value="Glucan endo-1,3-beta-glucosidase 4"/>
    <property type="match status" value="1"/>
</dbReference>
<dbReference type="Proteomes" id="UP001206925">
    <property type="component" value="Unassembled WGS sequence"/>
</dbReference>
<evidence type="ECO:0000313" key="12">
    <source>
        <dbReference type="EMBL" id="KAI7739089.1"/>
    </source>
</evidence>
<evidence type="ECO:0000256" key="8">
    <source>
        <dbReference type="ARBA" id="ARBA00023288"/>
    </source>
</evidence>
<feature type="signal peptide" evidence="10">
    <location>
        <begin position="1"/>
        <end position="28"/>
    </location>
</feature>
<dbReference type="EMBL" id="JAMZMK010008676">
    <property type="protein sequence ID" value="KAI7739089.1"/>
    <property type="molecule type" value="Genomic_DNA"/>
</dbReference>
<dbReference type="GO" id="GO:0098552">
    <property type="term" value="C:side of membrane"/>
    <property type="evidence" value="ECO:0007669"/>
    <property type="project" value="UniProtKB-KW"/>
</dbReference>
<reference evidence="12" key="1">
    <citation type="submission" date="2022-06" db="EMBL/GenBank/DDBJ databases">
        <title>Uncovering the hologenomic basis of an extraordinary plant invasion.</title>
        <authorList>
            <person name="Bieker V.C."/>
            <person name="Martin M.D."/>
            <person name="Gilbert T."/>
            <person name="Hodgins K."/>
            <person name="Battlay P."/>
            <person name="Petersen B."/>
            <person name="Wilson J."/>
        </authorList>
    </citation>
    <scope>NUCLEOTIDE SEQUENCE</scope>
    <source>
        <strain evidence="12">AA19_3_7</strain>
        <tissue evidence="12">Leaf</tissue>
    </source>
</reference>
<protein>
    <recommendedName>
        <fullName evidence="11">X8 domain-containing protein</fullName>
    </recommendedName>
</protein>
<keyword evidence="13" id="KW-1185">Reference proteome</keyword>
<evidence type="ECO:0000256" key="10">
    <source>
        <dbReference type="SAM" id="SignalP"/>
    </source>
</evidence>
<evidence type="ECO:0000256" key="6">
    <source>
        <dbReference type="ARBA" id="ARBA00023157"/>
    </source>
</evidence>
<evidence type="ECO:0000256" key="1">
    <source>
        <dbReference type="ARBA" id="ARBA00004609"/>
    </source>
</evidence>
<evidence type="ECO:0000256" key="3">
    <source>
        <dbReference type="ARBA" id="ARBA00022622"/>
    </source>
</evidence>
<keyword evidence="2" id="KW-1003">Cell membrane</keyword>
<accession>A0AAD5GF32</accession>
<dbReference type="Pfam" id="PF07983">
    <property type="entry name" value="X8"/>
    <property type="match status" value="1"/>
</dbReference>
<dbReference type="GO" id="GO:0009506">
    <property type="term" value="C:plasmodesma"/>
    <property type="evidence" value="ECO:0007669"/>
    <property type="project" value="UniProtKB-ARBA"/>
</dbReference>
<evidence type="ECO:0000256" key="4">
    <source>
        <dbReference type="ARBA" id="ARBA00022729"/>
    </source>
</evidence>
<keyword evidence="8" id="KW-0449">Lipoprotein</keyword>
<feature type="compositionally biased region" description="Low complexity" evidence="9">
    <location>
        <begin position="235"/>
        <end position="257"/>
    </location>
</feature>
<comment type="subcellular location">
    <subcellularLocation>
        <location evidence="1">Cell membrane</location>
        <topology evidence="1">Lipid-anchor</topology>
        <topology evidence="1">GPI-anchor</topology>
    </subcellularLocation>
</comment>
<evidence type="ECO:0000256" key="2">
    <source>
        <dbReference type="ARBA" id="ARBA00022475"/>
    </source>
</evidence>
<dbReference type="PANTHER" id="PTHR31044:SF120">
    <property type="entry name" value="CARBOHYDRATE-BINDING X8 DOMAIN SUPERFAMILY PROTEIN"/>
    <property type="match status" value="1"/>
</dbReference>
<dbReference type="AlphaFoldDB" id="A0AAD5GF32"/>
<evidence type="ECO:0000259" key="11">
    <source>
        <dbReference type="SMART" id="SM00768"/>
    </source>
</evidence>
<dbReference type="Gene3D" id="1.20.58.1040">
    <property type="match status" value="1"/>
</dbReference>
<gene>
    <name evidence="12" type="ORF">M8C21_031492</name>
</gene>
<dbReference type="PANTHER" id="PTHR31044">
    <property type="entry name" value="BETA-1,3 GLUCANASE"/>
    <property type="match status" value="1"/>
</dbReference>
<feature type="chain" id="PRO_5042086433" description="X8 domain-containing protein" evidence="10">
    <location>
        <begin position="29"/>
        <end position="336"/>
    </location>
</feature>
<dbReference type="SMART" id="SM00768">
    <property type="entry name" value="X8"/>
    <property type="match status" value="1"/>
</dbReference>